<gene>
    <name evidence="1" type="primary">Nfu_g_1_006371</name>
</gene>
<dbReference type="AlphaFoldDB" id="A0A1A7Y591"/>
<feature type="non-terminal residue" evidence="1">
    <location>
        <position position="1"/>
    </location>
</feature>
<reference evidence="1" key="1">
    <citation type="submission" date="2016-05" db="EMBL/GenBank/DDBJ databases">
        <authorList>
            <person name="Lavstsen T."/>
            <person name="Jespersen J.S."/>
        </authorList>
    </citation>
    <scope>NUCLEOTIDE SEQUENCE</scope>
    <source>
        <tissue evidence="1">Brain</tissue>
    </source>
</reference>
<proteinExistence type="predicted"/>
<name>A0A1A7Y591_9TELE</name>
<sequence length="62" mass="7101">APPRCAKSSHKWTVLEQVEARLNIAKKQLQQQNLFQVLLFPLFRPRVPCCLHAFANQCGEPT</sequence>
<protein>
    <submittedName>
        <fullName evidence="1">Uncharacterized protein</fullName>
    </submittedName>
</protein>
<evidence type="ECO:0000313" key="1">
    <source>
        <dbReference type="EMBL" id="SBP25135.1"/>
    </source>
</evidence>
<feature type="non-terminal residue" evidence="1">
    <location>
        <position position="62"/>
    </location>
</feature>
<organism evidence="1">
    <name type="scientific">Iconisemion striatum</name>
    <dbReference type="NCBI Taxonomy" id="60296"/>
    <lineage>
        <taxon>Eukaryota</taxon>
        <taxon>Metazoa</taxon>
        <taxon>Chordata</taxon>
        <taxon>Craniata</taxon>
        <taxon>Vertebrata</taxon>
        <taxon>Euteleostomi</taxon>
        <taxon>Actinopterygii</taxon>
        <taxon>Neopterygii</taxon>
        <taxon>Teleostei</taxon>
        <taxon>Neoteleostei</taxon>
        <taxon>Acanthomorphata</taxon>
        <taxon>Ovalentaria</taxon>
        <taxon>Atherinomorphae</taxon>
        <taxon>Cyprinodontiformes</taxon>
        <taxon>Nothobranchiidae</taxon>
        <taxon>Iconisemion</taxon>
    </lineage>
</organism>
<dbReference type="EMBL" id="HADX01002903">
    <property type="protein sequence ID" value="SBP25135.1"/>
    <property type="molecule type" value="Transcribed_RNA"/>
</dbReference>
<accession>A0A1A7Y591</accession>
<reference evidence="1" key="2">
    <citation type="submission" date="2016-06" db="EMBL/GenBank/DDBJ databases">
        <title>The genome of a short-lived fish provides insights into sex chromosome evolution and the genetic control of aging.</title>
        <authorList>
            <person name="Reichwald K."/>
            <person name="Felder M."/>
            <person name="Petzold A."/>
            <person name="Koch P."/>
            <person name="Groth M."/>
            <person name="Platzer M."/>
        </authorList>
    </citation>
    <scope>NUCLEOTIDE SEQUENCE</scope>
    <source>
        <tissue evidence="1">Brain</tissue>
    </source>
</reference>